<organism evidence="2 3">
    <name type="scientific">Pseudooceanicola atlanticus</name>
    <dbReference type="NCBI Taxonomy" id="1461694"/>
    <lineage>
        <taxon>Bacteria</taxon>
        <taxon>Pseudomonadati</taxon>
        <taxon>Pseudomonadota</taxon>
        <taxon>Alphaproteobacteria</taxon>
        <taxon>Rhodobacterales</taxon>
        <taxon>Paracoccaceae</taxon>
        <taxon>Pseudooceanicola</taxon>
    </lineage>
</organism>
<dbReference type="EMBL" id="AQQX01000001">
    <property type="protein sequence ID" value="KGM49983.1"/>
    <property type="molecule type" value="Genomic_DNA"/>
</dbReference>
<dbReference type="STRING" id="1461694.ATO9_00295"/>
<evidence type="ECO:0000313" key="2">
    <source>
        <dbReference type="EMBL" id="KGM49983.1"/>
    </source>
</evidence>
<keyword evidence="1" id="KW-0732">Signal</keyword>
<dbReference type="RefSeq" id="WP_043743560.1">
    <property type="nucleotide sequence ID" value="NZ_AQQX01000001.1"/>
</dbReference>
<gene>
    <name evidence="2" type="ORF">ATO9_00295</name>
</gene>
<feature type="chain" id="PRO_5001962214" evidence="1">
    <location>
        <begin position="24"/>
        <end position="288"/>
    </location>
</feature>
<feature type="signal peptide" evidence="1">
    <location>
        <begin position="1"/>
        <end position="23"/>
    </location>
</feature>
<dbReference type="AlphaFoldDB" id="A0A0A0EIP5"/>
<proteinExistence type="predicted"/>
<sequence>MTLRTISTAALGLILATAPPVQAQTTGTEGPYPWVLDPAQVLKTCTYEQTLGPWVEKTTAFRRNSQLSDGANQFNYVSEGFVSELWFEETGFGMILMNELVYEPGDLTVEAGNSVGVMSYFVQDRATFLQVLREHNEHLKYEGAAGHGSFRNYALDVTVPYYDTLRMQLGAGPGVDYEKLSEAEMAAWTTGFLYSGGKVYADSTDPDGDGAALQAMLAHLRLMVEYSAELNYMVDGYFHGPETGDYFGRMWRINIDGEELGWAQEMMQSEGKFAAFRALPTDSPDCPA</sequence>
<evidence type="ECO:0000313" key="3">
    <source>
        <dbReference type="Proteomes" id="UP000030004"/>
    </source>
</evidence>
<evidence type="ECO:0000256" key="1">
    <source>
        <dbReference type="SAM" id="SignalP"/>
    </source>
</evidence>
<reference evidence="2 3" key="1">
    <citation type="journal article" date="2015" name="Antonie Van Leeuwenhoek">
        <title>Pseudooceanicola atlanticus gen. nov. sp. nov., isolated from surface seawater of the Atlantic Ocean and reclassification of Oceanicola batsensis, Oceanicola marinus, Oceanicola nitratireducens, Oceanicola nanhaiensis, Oceanicola antarcticus and Oceanicola flagellatus, as Pseudooceanicola batsensis comb. nov., Pseudooceanicola marinus comb. nov., Pseudooceanicola nitratireducens comb. nov., Pseudooceanicola nanhaiensis comb. nov., Pseudooceanicola antarcticus comb. nov., and Pseudooceanicola flagellatus comb. nov.</title>
        <authorList>
            <person name="Lai Q."/>
            <person name="Li G."/>
            <person name="Liu X."/>
            <person name="Du Y."/>
            <person name="Sun F."/>
            <person name="Shao Z."/>
        </authorList>
    </citation>
    <scope>NUCLEOTIDE SEQUENCE [LARGE SCALE GENOMIC DNA]</scope>
    <source>
        <strain evidence="2 3">22II-s11g</strain>
    </source>
</reference>
<dbReference type="Proteomes" id="UP000030004">
    <property type="component" value="Unassembled WGS sequence"/>
</dbReference>
<comment type="caution">
    <text evidence="2">The sequence shown here is derived from an EMBL/GenBank/DDBJ whole genome shotgun (WGS) entry which is preliminary data.</text>
</comment>
<keyword evidence="3" id="KW-1185">Reference proteome</keyword>
<name>A0A0A0EIP5_9RHOB</name>
<accession>A0A0A0EIP5</accession>
<protein>
    <submittedName>
        <fullName evidence="2">Uncharacterized protein</fullName>
    </submittedName>
</protein>